<gene>
    <name evidence="1" type="ORF">DCAF_LOCUS143</name>
</gene>
<name>A0AAV1QNS7_9ROSI</name>
<dbReference type="Proteomes" id="UP001314170">
    <property type="component" value="Unassembled WGS sequence"/>
</dbReference>
<evidence type="ECO:0000313" key="2">
    <source>
        <dbReference type="Proteomes" id="UP001314170"/>
    </source>
</evidence>
<organism evidence="1 2">
    <name type="scientific">Dovyalis caffra</name>
    <dbReference type="NCBI Taxonomy" id="77055"/>
    <lineage>
        <taxon>Eukaryota</taxon>
        <taxon>Viridiplantae</taxon>
        <taxon>Streptophyta</taxon>
        <taxon>Embryophyta</taxon>
        <taxon>Tracheophyta</taxon>
        <taxon>Spermatophyta</taxon>
        <taxon>Magnoliopsida</taxon>
        <taxon>eudicotyledons</taxon>
        <taxon>Gunneridae</taxon>
        <taxon>Pentapetalae</taxon>
        <taxon>rosids</taxon>
        <taxon>fabids</taxon>
        <taxon>Malpighiales</taxon>
        <taxon>Salicaceae</taxon>
        <taxon>Flacourtieae</taxon>
        <taxon>Dovyalis</taxon>
    </lineage>
</organism>
<accession>A0AAV1QNS7</accession>
<protein>
    <submittedName>
        <fullName evidence="1">Uncharacterized protein</fullName>
    </submittedName>
</protein>
<dbReference type="AlphaFoldDB" id="A0AAV1QNS7"/>
<sequence>MEVVGRARMSVALGDSFGGYGVVLSVAPGTWGEKERRTSKKKLRKWWLEED</sequence>
<evidence type="ECO:0000313" key="1">
    <source>
        <dbReference type="EMBL" id="CAK7322533.1"/>
    </source>
</evidence>
<dbReference type="EMBL" id="CAWUPB010000026">
    <property type="protein sequence ID" value="CAK7322533.1"/>
    <property type="molecule type" value="Genomic_DNA"/>
</dbReference>
<keyword evidence="2" id="KW-1185">Reference proteome</keyword>
<comment type="caution">
    <text evidence="1">The sequence shown here is derived from an EMBL/GenBank/DDBJ whole genome shotgun (WGS) entry which is preliminary data.</text>
</comment>
<proteinExistence type="predicted"/>
<reference evidence="1 2" key="1">
    <citation type="submission" date="2024-01" db="EMBL/GenBank/DDBJ databases">
        <authorList>
            <person name="Waweru B."/>
        </authorList>
    </citation>
    <scope>NUCLEOTIDE SEQUENCE [LARGE SCALE GENOMIC DNA]</scope>
</reference>